<feature type="transmembrane region" description="Helical" evidence="7">
    <location>
        <begin position="82"/>
        <end position="105"/>
    </location>
</feature>
<feature type="transmembrane region" description="Helical" evidence="7">
    <location>
        <begin position="46"/>
        <end position="70"/>
    </location>
</feature>
<comment type="caution">
    <text evidence="8">The sequence shown here is derived from an EMBL/GenBank/DDBJ whole genome shotgun (WGS) entry which is preliminary data.</text>
</comment>
<reference evidence="8 9" key="1">
    <citation type="submission" date="2019-09" db="EMBL/GenBank/DDBJ databases">
        <title>Genomes of Cryomorphaceae.</title>
        <authorList>
            <person name="Bowman J.P."/>
        </authorList>
    </citation>
    <scope>NUCLEOTIDE SEQUENCE [LARGE SCALE GENOMIC DNA]</scope>
    <source>
        <strain evidence="8 9">KCTC 52047</strain>
    </source>
</reference>
<organism evidence="8 9">
    <name type="scientific">Salibacter halophilus</name>
    <dbReference type="NCBI Taxonomy" id="1803916"/>
    <lineage>
        <taxon>Bacteria</taxon>
        <taxon>Pseudomonadati</taxon>
        <taxon>Bacteroidota</taxon>
        <taxon>Flavobacteriia</taxon>
        <taxon>Flavobacteriales</taxon>
        <taxon>Salibacteraceae</taxon>
        <taxon>Salibacter</taxon>
    </lineage>
</organism>
<dbReference type="GO" id="GO:0005886">
    <property type="term" value="C:plasma membrane"/>
    <property type="evidence" value="ECO:0007669"/>
    <property type="project" value="UniProtKB-SubCell"/>
</dbReference>
<evidence type="ECO:0000256" key="3">
    <source>
        <dbReference type="ARBA" id="ARBA00022475"/>
    </source>
</evidence>
<keyword evidence="5 7" id="KW-1133">Transmembrane helix</keyword>
<evidence type="ECO:0000256" key="6">
    <source>
        <dbReference type="ARBA" id="ARBA00023136"/>
    </source>
</evidence>
<feature type="transmembrane region" description="Helical" evidence="7">
    <location>
        <begin position="414"/>
        <end position="438"/>
    </location>
</feature>
<dbReference type="AlphaFoldDB" id="A0A6N6M8U8"/>
<keyword evidence="4 7" id="KW-0812">Transmembrane</keyword>
<dbReference type="PANTHER" id="PTHR30250">
    <property type="entry name" value="PST FAMILY PREDICTED COLANIC ACID TRANSPORTER"/>
    <property type="match status" value="1"/>
</dbReference>
<dbReference type="Proteomes" id="UP000435357">
    <property type="component" value="Unassembled WGS sequence"/>
</dbReference>
<dbReference type="OrthoDB" id="9770347at2"/>
<feature type="transmembrane region" description="Helical" evidence="7">
    <location>
        <begin position="360"/>
        <end position="393"/>
    </location>
</feature>
<evidence type="ECO:0000256" key="1">
    <source>
        <dbReference type="ARBA" id="ARBA00004651"/>
    </source>
</evidence>
<feature type="transmembrane region" description="Helical" evidence="7">
    <location>
        <begin position="21"/>
        <end position="40"/>
    </location>
</feature>
<dbReference type="Pfam" id="PF13440">
    <property type="entry name" value="Polysacc_synt_3"/>
    <property type="match status" value="1"/>
</dbReference>
<feature type="transmembrane region" description="Helical" evidence="7">
    <location>
        <begin position="173"/>
        <end position="192"/>
    </location>
</feature>
<sequence length="488" mass="54848">MAIVSLKRKTFLGLKWTALQQVITQGATFIIGVLLMRFLSPKEFGLLAMVTVFSSFLNIFQDFGLTSSLIQKKNIKDGDQQVIFWVMLVISIILAGVLFLSSGFLADFYEEPEVSKIAKVLSATFIIGVFGSVNSAVLRRNMRFKEISLFRSLSVSISGIIAVYLAYKGFGVWSLVSQNIINISLFSVLISFKGDFKPKLMFKKDTLKEHLSFGIPLFGSRSLNYFSKNTDKLLIGKFLTKSDLGIYTRAFNLLYLPVHKVGLVFTGVLFSAFSKMKSDSSKISGIYLNITKLIIYGLAPFLILLQVYTRDIVVKLFGIEWVGIVLLVKVFIWLIFFHVLTLLRSNICLSQGHSRLEFHYSFFGAVLDLIAVGTGIAFGIEWVAINLVVSMFIKSVYSIHLMSKSLMVSFSKMLKGLLPAVIVLFLSYSVGYLASIGIESFISLFYFKVGILLTLLIMTLLITVKLLDKKVYYFALQNIRLLYSNKQK</sequence>
<proteinExistence type="inferred from homology"/>
<feature type="transmembrane region" description="Helical" evidence="7">
    <location>
        <begin position="317"/>
        <end position="340"/>
    </location>
</feature>
<feature type="transmembrane region" description="Helical" evidence="7">
    <location>
        <begin position="444"/>
        <end position="467"/>
    </location>
</feature>
<dbReference type="EMBL" id="WACR01000008">
    <property type="protein sequence ID" value="KAB1063527.1"/>
    <property type="molecule type" value="Genomic_DNA"/>
</dbReference>
<evidence type="ECO:0000313" key="8">
    <source>
        <dbReference type="EMBL" id="KAB1063527.1"/>
    </source>
</evidence>
<keyword evidence="3" id="KW-1003">Cell membrane</keyword>
<dbReference type="InterPro" id="IPR050833">
    <property type="entry name" value="Poly_Biosynth_Transport"/>
</dbReference>
<evidence type="ECO:0000256" key="7">
    <source>
        <dbReference type="SAM" id="Phobius"/>
    </source>
</evidence>
<comment type="similarity">
    <text evidence="2">Belongs to the polysaccharide synthase family.</text>
</comment>
<feature type="transmembrane region" description="Helical" evidence="7">
    <location>
        <begin position="286"/>
        <end position="305"/>
    </location>
</feature>
<feature type="transmembrane region" description="Helical" evidence="7">
    <location>
        <begin position="149"/>
        <end position="167"/>
    </location>
</feature>
<gene>
    <name evidence="8" type="ORF">F3059_10700</name>
</gene>
<comment type="subcellular location">
    <subcellularLocation>
        <location evidence="1">Cell membrane</location>
        <topology evidence="1">Multi-pass membrane protein</topology>
    </subcellularLocation>
</comment>
<keyword evidence="9" id="KW-1185">Reference proteome</keyword>
<dbReference type="CDD" id="cd13127">
    <property type="entry name" value="MATE_tuaB_like"/>
    <property type="match status" value="1"/>
</dbReference>
<feature type="transmembrane region" description="Helical" evidence="7">
    <location>
        <begin position="117"/>
        <end position="137"/>
    </location>
</feature>
<dbReference type="PANTHER" id="PTHR30250:SF10">
    <property type="entry name" value="LIPOPOLYSACCHARIDE BIOSYNTHESIS PROTEIN WZXC"/>
    <property type="match status" value="1"/>
</dbReference>
<accession>A0A6N6M8U8</accession>
<keyword evidence="6 7" id="KW-0472">Membrane</keyword>
<protein>
    <submittedName>
        <fullName evidence="8">Lipopolysaccharide biosynthesis protein</fullName>
    </submittedName>
</protein>
<feature type="transmembrane region" description="Helical" evidence="7">
    <location>
        <begin position="253"/>
        <end position="274"/>
    </location>
</feature>
<evidence type="ECO:0000256" key="5">
    <source>
        <dbReference type="ARBA" id="ARBA00022989"/>
    </source>
</evidence>
<name>A0A6N6M8U8_9FLAO</name>
<evidence type="ECO:0000256" key="4">
    <source>
        <dbReference type="ARBA" id="ARBA00022692"/>
    </source>
</evidence>
<evidence type="ECO:0000256" key="2">
    <source>
        <dbReference type="ARBA" id="ARBA00007430"/>
    </source>
</evidence>
<evidence type="ECO:0000313" key="9">
    <source>
        <dbReference type="Proteomes" id="UP000435357"/>
    </source>
</evidence>